<keyword evidence="1" id="KW-0812">Transmembrane</keyword>
<feature type="transmembrane region" description="Helical" evidence="1">
    <location>
        <begin position="93"/>
        <end position="111"/>
    </location>
</feature>
<name>A0A517QX69_9PLAN</name>
<accession>A0A517QX69</accession>
<organism evidence="2 3">
    <name type="scientific">Stratiformator vulcanicus</name>
    <dbReference type="NCBI Taxonomy" id="2527980"/>
    <lineage>
        <taxon>Bacteria</taxon>
        <taxon>Pseudomonadati</taxon>
        <taxon>Planctomycetota</taxon>
        <taxon>Planctomycetia</taxon>
        <taxon>Planctomycetales</taxon>
        <taxon>Planctomycetaceae</taxon>
        <taxon>Stratiformator</taxon>
    </lineage>
</organism>
<evidence type="ECO:0000313" key="2">
    <source>
        <dbReference type="EMBL" id="QDT36256.1"/>
    </source>
</evidence>
<gene>
    <name evidence="2" type="ORF">Pan189_06110</name>
</gene>
<proteinExistence type="predicted"/>
<dbReference type="AlphaFoldDB" id="A0A517QX69"/>
<protein>
    <submittedName>
        <fullName evidence="2">Uncharacterized protein</fullName>
    </submittedName>
</protein>
<sequence length="228" mass="26198">MIDWEARQALCDAIDDVFSERASTLSSGEAMEDIPIHSGDETVTEVYHILWRFYDEDSDKFVIRHRQGWGLVQRLKLVLMSGSVMEVRRRRIWSLRQAIALIGFVICAVLFCRIGFVPEFLLVTASAGIVYFLLDHMRPTHTDRDTEITRTYYIWPFGSVWEIADAVAAAPDFRKQPYRPAADSRRPVNWYWPPNLFGMLIDGPILLLAHCLPDCDVHTRLIVGTKAN</sequence>
<reference evidence="2 3" key="1">
    <citation type="submission" date="2019-02" db="EMBL/GenBank/DDBJ databases">
        <title>Deep-cultivation of Planctomycetes and their phenomic and genomic characterization uncovers novel biology.</title>
        <authorList>
            <person name="Wiegand S."/>
            <person name="Jogler M."/>
            <person name="Boedeker C."/>
            <person name="Pinto D."/>
            <person name="Vollmers J."/>
            <person name="Rivas-Marin E."/>
            <person name="Kohn T."/>
            <person name="Peeters S.H."/>
            <person name="Heuer A."/>
            <person name="Rast P."/>
            <person name="Oberbeckmann S."/>
            <person name="Bunk B."/>
            <person name="Jeske O."/>
            <person name="Meyerdierks A."/>
            <person name="Storesund J.E."/>
            <person name="Kallscheuer N."/>
            <person name="Luecker S."/>
            <person name="Lage O.M."/>
            <person name="Pohl T."/>
            <person name="Merkel B.J."/>
            <person name="Hornburger P."/>
            <person name="Mueller R.-W."/>
            <person name="Bruemmer F."/>
            <person name="Labrenz M."/>
            <person name="Spormann A.M."/>
            <person name="Op den Camp H."/>
            <person name="Overmann J."/>
            <person name="Amann R."/>
            <person name="Jetten M.S.M."/>
            <person name="Mascher T."/>
            <person name="Medema M.H."/>
            <person name="Devos D.P."/>
            <person name="Kaster A.-K."/>
            <person name="Ovreas L."/>
            <person name="Rohde M."/>
            <person name="Galperin M.Y."/>
            <person name="Jogler C."/>
        </authorList>
    </citation>
    <scope>NUCLEOTIDE SEQUENCE [LARGE SCALE GENOMIC DNA]</scope>
    <source>
        <strain evidence="2 3">Pan189</strain>
    </source>
</reference>
<dbReference type="OrthoDB" id="272721at2"/>
<dbReference type="KEGG" id="svp:Pan189_06110"/>
<dbReference type="RefSeq" id="WP_145362471.1">
    <property type="nucleotide sequence ID" value="NZ_CP036268.1"/>
</dbReference>
<keyword evidence="1" id="KW-1133">Transmembrane helix</keyword>
<evidence type="ECO:0000313" key="3">
    <source>
        <dbReference type="Proteomes" id="UP000317318"/>
    </source>
</evidence>
<evidence type="ECO:0000256" key="1">
    <source>
        <dbReference type="SAM" id="Phobius"/>
    </source>
</evidence>
<keyword evidence="1" id="KW-0472">Membrane</keyword>
<dbReference type="Proteomes" id="UP000317318">
    <property type="component" value="Chromosome"/>
</dbReference>
<dbReference type="EMBL" id="CP036268">
    <property type="protein sequence ID" value="QDT36256.1"/>
    <property type="molecule type" value="Genomic_DNA"/>
</dbReference>
<keyword evidence="3" id="KW-1185">Reference proteome</keyword>